<accession>A0A2T4I835</accession>
<evidence type="ECO:0000313" key="3">
    <source>
        <dbReference type="Proteomes" id="UP000241206"/>
    </source>
</evidence>
<gene>
    <name evidence="2" type="ORF">CV103_01125</name>
</gene>
<dbReference type="RefSeq" id="WP_170112522.1">
    <property type="nucleotide sequence ID" value="NZ_PHHF01000004.1"/>
</dbReference>
<dbReference type="EMBL" id="PHHF01000004">
    <property type="protein sequence ID" value="PTD27698.1"/>
    <property type="molecule type" value="Genomic_DNA"/>
</dbReference>
<organism evidence="2 3">
    <name type="scientific">Edaphosphingomonas fennica</name>
    <dbReference type="NCBI Taxonomy" id="114404"/>
    <lineage>
        <taxon>Bacteria</taxon>
        <taxon>Pseudomonadati</taxon>
        <taxon>Pseudomonadota</taxon>
        <taxon>Alphaproteobacteria</taxon>
        <taxon>Sphingomonadales</taxon>
        <taxon>Rhizorhabdaceae</taxon>
        <taxon>Edaphosphingomonas</taxon>
    </lineage>
</organism>
<dbReference type="Proteomes" id="UP000241206">
    <property type="component" value="Unassembled WGS sequence"/>
</dbReference>
<reference evidence="2 3" key="1">
    <citation type="submission" date="2017-11" db="EMBL/GenBank/DDBJ databases">
        <title>Sphingomonas oleivorans sp. nov., isolated from oil-contaminated soil.</title>
        <authorList>
            <person name="Wang L."/>
            <person name="Chen L."/>
        </authorList>
    </citation>
    <scope>NUCLEOTIDE SEQUENCE [LARGE SCALE GENOMIC DNA]</scope>
    <source>
        <strain evidence="2 3">K101</strain>
    </source>
</reference>
<feature type="domain" description="DUF4145" evidence="1">
    <location>
        <begin position="117"/>
        <end position="204"/>
    </location>
</feature>
<dbReference type="AlphaFoldDB" id="A0A2T4I835"/>
<evidence type="ECO:0000259" key="1">
    <source>
        <dbReference type="Pfam" id="PF13643"/>
    </source>
</evidence>
<keyword evidence="3" id="KW-1185">Reference proteome</keyword>
<dbReference type="InterPro" id="IPR025285">
    <property type="entry name" value="DUF4145"/>
</dbReference>
<comment type="caution">
    <text evidence="2">The sequence shown here is derived from an EMBL/GenBank/DDBJ whole genome shotgun (WGS) entry which is preliminary data.</text>
</comment>
<proteinExistence type="predicted"/>
<protein>
    <recommendedName>
        <fullName evidence="1">DUF4145 domain-containing protein</fullName>
    </recommendedName>
</protein>
<dbReference type="Pfam" id="PF13643">
    <property type="entry name" value="DUF4145"/>
    <property type="match status" value="1"/>
</dbReference>
<name>A0A2T4I835_9SPHN</name>
<evidence type="ECO:0000313" key="2">
    <source>
        <dbReference type="EMBL" id="PTD27698.1"/>
    </source>
</evidence>
<sequence length="229" mass="26465">MNDRTDMVEREHCNKCLQWNNHAIVHTEKTSWQEELDDQRGIYIEGGDSWALMRCLGCDSVRLRHRHWFSEDSDEHGQPAIYTEFFPPSITRQKPQWRRQAFPFNAYLQSYNGLCDEIYGAMAIGAHRLATMGIRALVERLMIDQVGDQGRFEKNIEKFFDAGHVAPNQQAMFKDTLIEAGHAAMHRDFEPSADTVNTLLDTVEGILHAIYYAPMLADKVRKTIPPRVR</sequence>